<gene>
    <name evidence="2" type="ORF">H9808_01450</name>
</gene>
<reference evidence="2" key="1">
    <citation type="journal article" date="2021" name="PeerJ">
        <title>Extensive microbial diversity within the chicken gut microbiome revealed by metagenomics and culture.</title>
        <authorList>
            <person name="Gilroy R."/>
            <person name="Ravi A."/>
            <person name="Getino M."/>
            <person name="Pursley I."/>
            <person name="Horton D.L."/>
            <person name="Alikhan N.F."/>
            <person name="Baker D."/>
            <person name="Gharbi K."/>
            <person name="Hall N."/>
            <person name="Watson M."/>
            <person name="Adriaenssens E.M."/>
            <person name="Foster-Nyarko E."/>
            <person name="Jarju S."/>
            <person name="Secka A."/>
            <person name="Antonio M."/>
            <person name="Oren A."/>
            <person name="Chaudhuri R.R."/>
            <person name="La Ragione R."/>
            <person name="Hildebrand F."/>
            <person name="Pallen M.J."/>
        </authorList>
    </citation>
    <scope>NUCLEOTIDE SEQUENCE</scope>
    <source>
        <strain evidence="2">CHK169-4300</strain>
    </source>
</reference>
<evidence type="ECO:0000259" key="1">
    <source>
        <dbReference type="Pfam" id="PF01610"/>
    </source>
</evidence>
<dbReference type="InterPro" id="IPR002560">
    <property type="entry name" value="Transposase_DDE"/>
</dbReference>
<sequence length="442" mass="52355">MTHSYFIRKTLGIKDTNISFEKRLTEEKIKEQNHLVYYGKLTYKPKGCVKCGIVNQSTDDIVKNGTKTSTIKLTNINFKPVLLKLKKQRFLCRHCRSTFIAETKLVNRNCYISNIIKSTISMELVETQAMSLIGKHLNISSHTVLRQLKGTEENLNPDYSNLPEHLSLDEFKSVKNVSGAMSLLFIDARTHKPIDVVENRQQTYLSDYFMRYFLEARLQVKTVTMDMYSPYIQVIKNCFPRAEIIIDRFHIVQLLNRALNQIRVEEMNKIRYTRPRDYRKLKQQWKLILKNESDLNYEDFFTHRLYEGMVSEYVMVEYLLSISPRLRKSYDLVNRLKWALKKRRFDRFEEVLNKAKEETYPQKIRTALNTLEKYIEAIERAFIYNLSNGPIEGINNKIKNIKRSGYGYRNFKNLKQRILISFNLLNPLKPVKPLYYEETIVS</sequence>
<dbReference type="AlphaFoldDB" id="A0A9D2JXP5"/>
<proteinExistence type="predicted"/>
<dbReference type="PANTHER" id="PTHR33498:SF1">
    <property type="entry name" value="TRANSPOSASE FOR INSERTION SEQUENCE ELEMENT IS1557"/>
    <property type="match status" value="1"/>
</dbReference>
<reference evidence="2" key="2">
    <citation type="submission" date="2021-04" db="EMBL/GenBank/DDBJ databases">
        <authorList>
            <person name="Gilroy R."/>
        </authorList>
    </citation>
    <scope>NUCLEOTIDE SEQUENCE</scope>
    <source>
        <strain evidence="2">CHK169-4300</strain>
    </source>
</reference>
<dbReference type="PANTHER" id="PTHR33498">
    <property type="entry name" value="TRANSPOSASE FOR INSERTION SEQUENCE ELEMENT IS1557"/>
    <property type="match status" value="1"/>
</dbReference>
<organism evidence="2 3">
    <name type="scientific">Candidatus Atopostipes pullistercoris</name>
    <dbReference type="NCBI Taxonomy" id="2838467"/>
    <lineage>
        <taxon>Bacteria</taxon>
        <taxon>Bacillati</taxon>
        <taxon>Bacillota</taxon>
        <taxon>Bacilli</taxon>
        <taxon>Lactobacillales</taxon>
        <taxon>Carnobacteriaceae</taxon>
        <taxon>Atopostipes</taxon>
    </lineage>
</organism>
<evidence type="ECO:0000313" key="3">
    <source>
        <dbReference type="Proteomes" id="UP000824106"/>
    </source>
</evidence>
<comment type="caution">
    <text evidence="2">The sequence shown here is derived from an EMBL/GenBank/DDBJ whole genome shotgun (WGS) entry which is preliminary data.</text>
</comment>
<protein>
    <submittedName>
        <fullName evidence="2">ISL3 family transposase</fullName>
    </submittedName>
</protein>
<dbReference type="NCBIfam" id="NF033550">
    <property type="entry name" value="transpos_ISL3"/>
    <property type="match status" value="1"/>
</dbReference>
<feature type="domain" description="Transposase IS204/IS1001/IS1096/IS1165 DDE" evidence="1">
    <location>
        <begin position="166"/>
        <end position="418"/>
    </location>
</feature>
<dbReference type="Pfam" id="PF01610">
    <property type="entry name" value="DDE_Tnp_ISL3"/>
    <property type="match status" value="1"/>
</dbReference>
<dbReference type="EMBL" id="DXAZ01000020">
    <property type="protein sequence ID" value="HIZ70433.1"/>
    <property type="molecule type" value="Genomic_DNA"/>
</dbReference>
<dbReference type="Proteomes" id="UP000824106">
    <property type="component" value="Unassembled WGS sequence"/>
</dbReference>
<evidence type="ECO:0000313" key="2">
    <source>
        <dbReference type="EMBL" id="HIZ70433.1"/>
    </source>
</evidence>
<name>A0A9D2JXP5_9LACT</name>
<accession>A0A9D2JXP5</accession>
<dbReference type="InterPro" id="IPR047951">
    <property type="entry name" value="Transpos_ISL3"/>
</dbReference>